<comment type="similarity">
    <text evidence="1">Belongs to the short-chain dehydrogenases/reductases (SDR) family.</text>
</comment>
<gene>
    <name evidence="3" type="ORF">FG383_08650</name>
</gene>
<dbReference type="PROSITE" id="PS00061">
    <property type="entry name" value="ADH_SHORT"/>
    <property type="match status" value="1"/>
</dbReference>
<evidence type="ECO:0000313" key="3">
    <source>
        <dbReference type="EMBL" id="TQR15643.1"/>
    </source>
</evidence>
<sequence>MSKLKKICITGATSGVGLLLAKKLQAQGHEVWATGRNQQVLEELHLLGIHTIQANLTLDLSFDEVFKEMGTPDTVILCAGVGTFAYMTELEEKEMDQMMQVNVLAPMKLTKFFATKMKKRRTGHLIFVASQAGKVATPKASVYAASKHAILGFANAVRMELKEFGIHVTTINPGPIDTPFLDLADQTGSYRNKLSKHLLSPEKVVEAIVKTIENPVRDIDLPAYMRITSKLYAVFPKTVETLGKGFFNKK</sequence>
<protein>
    <submittedName>
        <fullName evidence="3">SDR family NAD(P)-dependent oxidoreductase</fullName>
    </submittedName>
</protein>
<evidence type="ECO:0000313" key="4">
    <source>
        <dbReference type="Proteomes" id="UP000318937"/>
    </source>
</evidence>
<comment type="caution">
    <text evidence="3">The sequence shown here is derived from an EMBL/GenBank/DDBJ whole genome shotgun (WGS) entry which is preliminary data.</text>
</comment>
<dbReference type="EMBL" id="VDGG01000014">
    <property type="protein sequence ID" value="TQR15643.1"/>
    <property type="molecule type" value="Genomic_DNA"/>
</dbReference>
<dbReference type="InterPro" id="IPR002347">
    <property type="entry name" value="SDR_fam"/>
</dbReference>
<dbReference type="InterPro" id="IPR036291">
    <property type="entry name" value="NAD(P)-bd_dom_sf"/>
</dbReference>
<dbReference type="OrthoDB" id="9793345at2"/>
<reference evidence="3 4" key="1">
    <citation type="submission" date="2019-05" db="EMBL/GenBank/DDBJ databases">
        <title>Psychrobacillus vulpis sp. nov., a new species isolated from feces of a red fox that inhabits in The Tablas de Daimiel Natural Park, Albacete, Spain.</title>
        <authorList>
            <person name="Rodriguez M."/>
            <person name="Reina J.C."/>
            <person name="Bejar V."/>
            <person name="Llamas I."/>
        </authorList>
    </citation>
    <scope>NUCLEOTIDE SEQUENCE [LARGE SCALE GENOMIC DNA]</scope>
    <source>
        <strain evidence="3 4">NHI-2</strain>
    </source>
</reference>
<evidence type="ECO:0000256" key="2">
    <source>
        <dbReference type="ARBA" id="ARBA00023002"/>
    </source>
</evidence>
<dbReference type="SUPFAM" id="SSF51735">
    <property type="entry name" value="NAD(P)-binding Rossmann-fold domains"/>
    <property type="match status" value="1"/>
</dbReference>
<dbReference type="InterPro" id="IPR020904">
    <property type="entry name" value="Sc_DH/Rdtase_CS"/>
</dbReference>
<dbReference type="GO" id="GO:0016020">
    <property type="term" value="C:membrane"/>
    <property type="evidence" value="ECO:0007669"/>
    <property type="project" value="TreeGrafter"/>
</dbReference>
<dbReference type="RefSeq" id="WP_142606904.1">
    <property type="nucleotide sequence ID" value="NZ_VDGG01000014.1"/>
</dbReference>
<name>A0A544TDV9_9BACI</name>
<keyword evidence="2" id="KW-0560">Oxidoreductase</keyword>
<dbReference type="PANTHER" id="PTHR44196">
    <property type="entry name" value="DEHYDROGENASE/REDUCTASE SDR FAMILY MEMBER 7B"/>
    <property type="match status" value="1"/>
</dbReference>
<dbReference type="PRINTS" id="PR00081">
    <property type="entry name" value="GDHRDH"/>
</dbReference>
<dbReference type="Pfam" id="PF00106">
    <property type="entry name" value="adh_short"/>
    <property type="match status" value="1"/>
</dbReference>
<accession>A0A544TDV9</accession>
<evidence type="ECO:0000256" key="1">
    <source>
        <dbReference type="ARBA" id="ARBA00006484"/>
    </source>
</evidence>
<proteinExistence type="inferred from homology"/>
<organism evidence="3 4">
    <name type="scientific">Psychrobacillus soli</name>
    <dbReference type="NCBI Taxonomy" id="1543965"/>
    <lineage>
        <taxon>Bacteria</taxon>
        <taxon>Bacillati</taxon>
        <taxon>Bacillota</taxon>
        <taxon>Bacilli</taxon>
        <taxon>Bacillales</taxon>
        <taxon>Bacillaceae</taxon>
        <taxon>Psychrobacillus</taxon>
    </lineage>
</organism>
<dbReference type="Gene3D" id="3.40.50.720">
    <property type="entry name" value="NAD(P)-binding Rossmann-like Domain"/>
    <property type="match status" value="1"/>
</dbReference>
<keyword evidence="4" id="KW-1185">Reference proteome</keyword>
<dbReference type="GO" id="GO:0016491">
    <property type="term" value="F:oxidoreductase activity"/>
    <property type="evidence" value="ECO:0007669"/>
    <property type="project" value="UniProtKB-KW"/>
</dbReference>
<dbReference type="PANTHER" id="PTHR44196:SF1">
    <property type="entry name" value="DEHYDROGENASE_REDUCTASE SDR FAMILY MEMBER 7B"/>
    <property type="match status" value="1"/>
</dbReference>
<dbReference type="AlphaFoldDB" id="A0A544TDV9"/>
<dbReference type="Proteomes" id="UP000318937">
    <property type="component" value="Unassembled WGS sequence"/>
</dbReference>